<feature type="transmembrane region" description="Helical" evidence="1">
    <location>
        <begin position="69"/>
        <end position="90"/>
    </location>
</feature>
<feature type="transmembrane region" description="Helical" evidence="1">
    <location>
        <begin position="102"/>
        <end position="122"/>
    </location>
</feature>
<evidence type="ECO:0000256" key="1">
    <source>
        <dbReference type="SAM" id="Phobius"/>
    </source>
</evidence>
<gene>
    <name evidence="2" type="ORF">HNP38_002724</name>
</gene>
<keyword evidence="1" id="KW-0472">Membrane</keyword>
<keyword evidence="3" id="KW-1185">Reference proteome</keyword>
<dbReference type="EMBL" id="JACHLE010000004">
    <property type="protein sequence ID" value="MBB4807418.1"/>
    <property type="molecule type" value="Genomic_DNA"/>
</dbReference>
<feature type="transmembrane region" description="Helical" evidence="1">
    <location>
        <begin position="39"/>
        <end position="62"/>
    </location>
</feature>
<keyword evidence="1" id="KW-1133">Transmembrane helix</keyword>
<organism evidence="2 3">
    <name type="scientific">Chryseobacterium defluvii</name>
    <dbReference type="NCBI Taxonomy" id="160396"/>
    <lineage>
        <taxon>Bacteria</taxon>
        <taxon>Pseudomonadati</taxon>
        <taxon>Bacteroidota</taxon>
        <taxon>Flavobacteriia</taxon>
        <taxon>Flavobacteriales</taxon>
        <taxon>Weeksellaceae</taxon>
        <taxon>Chryseobacterium group</taxon>
        <taxon>Chryseobacterium</taxon>
    </lineage>
</organism>
<dbReference type="Proteomes" id="UP000592180">
    <property type="component" value="Unassembled WGS sequence"/>
</dbReference>
<protein>
    <submittedName>
        <fullName evidence="2">Uncharacterized protein</fullName>
    </submittedName>
</protein>
<dbReference type="AlphaFoldDB" id="A0A840KHC3"/>
<comment type="caution">
    <text evidence="2">The sequence shown here is derived from an EMBL/GenBank/DDBJ whole genome shotgun (WGS) entry which is preliminary data.</text>
</comment>
<keyword evidence="1" id="KW-0812">Transmembrane</keyword>
<sequence length="137" mass="15686">MKNILLKSLVVFIVMSLLNVQFCEWSIGATNLPGGSVGMLPILILIFCLIIIVVGLITVIIFKRNYTSLLKIAILFESLYLLLLVLMRANPFSYFLDKTDENFLNVMLYVNSIIIFLIMYIFNKIYSKMVYGNSDKL</sequence>
<name>A0A840KHC3_9FLAO</name>
<evidence type="ECO:0000313" key="3">
    <source>
        <dbReference type="Proteomes" id="UP000592180"/>
    </source>
</evidence>
<proteinExistence type="predicted"/>
<accession>A0A840KHC3</accession>
<evidence type="ECO:0000313" key="2">
    <source>
        <dbReference type="EMBL" id="MBB4807418.1"/>
    </source>
</evidence>
<reference evidence="2 3" key="1">
    <citation type="submission" date="2020-08" db="EMBL/GenBank/DDBJ databases">
        <title>Functional genomics of gut bacteria from endangered species of beetles.</title>
        <authorList>
            <person name="Carlos-Shanley C."/>
        </authorList>
    </citation>
    <scope>NUCLEOTIDE SEQUENCE [LARGE SCALE GENOMIC DNA]</scope>
    <source>
        <strain evidence="2 3">S00151</strain>
    </source>
</reference>